<dbReference type="AlphaFoldDB" id="A0A161VY85"/>
<dbReference type="Pfam" id="PF24883">
    <property type="entry name" value="NPHP3_N"/>
    <property type="match status" value="1"/>
</dbReference>
<name>A0A161VY85_9PEZI</name>
<keyword evidence="4" id="KW-1185">Reference proteome</keyword>
<feature type="domain" description="Nephrocystin 3-like N-terminal" evidence="2">
    <location>
        <begin position="41"/>
        <end position="212"/>
    </location>
</feature>
<evidence type="ECO:0000313" key="3">
    <source>
        <dbReference type="EMBL" id="KZL78495.1"/>
    </source>
</evidence>
<keyword evidence="1" id="KW-0677">Repeat</keyword>
<sequence length="538" mass="61042">MSCIEEGARPSLGMLFEQRQGINPALSERHDPSADKCPSLCDFILGSDEFEFWHQLKDEHWMMRCIGAPGSGKTTLSAVVAKRLKEKYSAKTEHVASIFLQADVVEHDDTFVEDFLHSIFHQLCDKHTKADLNDECISKYQLYLDARKHRGHDNNLHIQSLLDALYLLLSKLDRAFLIIDDFDKCSVEADMFLEQHLPIMASQGLKVFLTSRVPCFKRLPRTPSCDSKSCPKAGMVLSVYWKCRSCEDRGRGPEAHVLCRPCRNEGKTCDKCSDSVNFVQPFDSIEKNLDYNTQILQFVDWELEREHGNLGLQSANEDLPPHSDLGILLTEAGNQETLENLRGTIQYRAEGNVTLARLRLDDVHRAQAVDVVHAPVADVLPSNIAALFNAGMRCIENQPPAQRELGFNLIAAVTKYDFDQYGLWYEVLDRIISNTATTFGEHQPNRVQAISVTSTKKVSKREAPPLEAREYHQRLKKMLRAARGFIVVDSVLGYPMKTYCKTFHTYANENYCESLMRARSSLDFTSIVLDDYGLRVLV</sequence>
<dbReference type="InterPro" id="IPR027417">
    <property type="entry name" value="P-loop_NTPase"/>
</dbReference>
<evidence type="ECO:0000313" key="4">
    <source>
        <dbReference type="Proteomes" id="UP000076552"/>
    </source>
</evidence>
<dbReference type="PANTHER" id="PTHR10039">
    <property type="entry name" value="AMELOGENIN"/>
    <property type="match status" value="1"/>
</dbReference>
<dbReference type="EMBL" id="LFIV01000002">
    <property type="protein sequence ID" value="KZL78495.1"/>
    <property type="molecule type" value="Genomic_DNA"/>
</dbReference>
<evidence type="ECO:0000259" key="2">
    <source>
        <dbReference type="Pfam" id="PF24883"/>
    </source>
</evidence>
<comment type="caution">
    <text evidence="3">The sequence shown here is derived from an EMBL/GenBank/DDBJ whole genome shotgun (WGS) entry which is preliminary data.</text>
</comment>
<dbReference type="Gene3D" id="3.40.50.300">
    <property type="entry name" value="P-loop containing nucleotide triphosphate hydrolases"/>
    <property type="match status" value="1"/>
</dbReference>
<proteinExistence type="predicted"/>
<protein>
    <submittedName>
        <fullName evidence="3">TOL protein</fullName>
    </submittedName>
</protein>
<organism evidence="3 4">
    <name type="scientific">Colletotrichum tofieldiae</name>
    <dbReference type="NCBI Taxonomy" id="708197"/>
    <lineage>
        <taxon>Eukaryota</taxon>
        <taxon>Fungi</taxon>
        <taxon>Dikarya</taxon>
        <taxon>Ascomycota</taxon>
        <taxon>Pezizomycotina</taxon>
        <taxon>Sordariomycetes</taxon>
        <taxon>Hypocreomycetidae</taxon>
        <taxon>Glomerellales</taxon>
        <taxon>Glomerellaceae</taxon>
        <taxon>Colletotrichum</taxon>
        <taxon>Colletotrichum spaethianum species complex</taxon>
    </lineage>
</organism>
<gene>
    <name evidence="3" type="ORF">CT0861_04152</name>
</gene>
<evidence type="ECO:0000256" key="1">
    <source>
        <dbReference type="ARBA" id="ARBA00022737"/>
    </source>
</evidence>
<dbReference type="SUPFAM" id="SSF52540">
    <property type="entry name" value="P-loop containing nucleoside triphosphate hydrolases"/>
    <property type="match status" value="1"/>
</dbReference>
<reference evidence="3 4" key="1">
    <citation type="submission" date="2015-06" db="EMBL/GenBank/DDBJ databases">
        <title>Survival trade-offs in plant roots during colonization by closely related pathogenic and mutualistic fungi.</title>
        <authorList>
            <person name="Hacquard S."/>
            <person name="Kracher B."/>
            <person name="Hiruma K."/>
            <person name="Weinman A."/>
            <person name="Muench P."/>
            <person name="Garrido Oter R."/>
            <person name="Ver Loren van Themaat E."/>
            <person name="Dallerey J.-F."/>
            <person name="Damm U."/>
            <person name="Henrissat B."/>
            <person name="Lespinet O."/>
            <person name="Thon M."/>
            <person name="Kemen E."/>
            <person name="McHardy A.C."/>
            <person name="Schulze-Lefert P."/>
            <person name="O'Connell R.J."/>
        </authorList>
    </citation>
    <scope>NUCLEOTIDE SEQUENCE [LARGE SCALE GENOMIC DNA]</scope>
    <source>
        <strain evidence="3 4">0861</strain>
    </source>
</reference>
<accession>A0A161VY85</accession>
<dbReference type="InterPro" id="IPR056884">
    <property type="entry name" value="NPHP3-like_N"/>
</dbReference>
<dbReference type="Proteomes" id="UP000076552">
    <property type="component" value="Unassembled WGS sequence"/>
</dbReference>